<feature type="domain" description="SnoaL-like" evidence="1">
    <location>
        <begin position="14"/>
        <end position="112"/>
    </location>
</feature>
<dbReference type="Pfam" id="PF12680">
    <property type="entry name" value="SnoaL_2"/>
    <property type="match status" value="1"/>
</dbReference>
<sequence>MVSKELIRQKMELYIRLLNAGDVEGIIGLYADDAVVEDPVGTDPYVGIDAIASFYRGGLGQVEVSAEQTGAVRTTAASEGAVPFRVILRNDDQTIVVEPIDFMRFNDDGKIVCMRAFWSPEHNYNSVIHEDTLEETVQ</sequence>
<dbReference type="Gene3D" id="3.10.450.50">
    <property type="match status" value="1"/>
</dbReference>
<evidence type="ECO:0000313" key="3">
    <source>
        <dbReference type="Proteomes" id="UP001549366"/>
    </source>
</evidence>
<protein>
    <submittedName>
        <fullName evidence="2">Steroid delta-isomerase</fullName>
        <ecNumber evidence="2">5.3.3.1</ecNumber>
    </submittedName>
</protein>
<keyword evidence="2" id="KW-0413">Isomerase</keyword>
<name>A0ABV2SKP9_9GAMM</name>
<dbReference type="SUPFAM" id="SSF54427">
    <property type="entry name" value="NTF2-like"/>
    <property type="match status" value="1"/>
</dbReference>
<dbReference type="Proteomes" id="UP001549366">
    <property type="component" value="Unassembled WGS sequence"/>
</dbReference>
<dbReference type="InterPro" id="IPR032710">
    <property type="entry name" value="NTF2-like_dom_sf"/>
</dbReference>
<dbReference type="EMBL" id="JBEWTB010000002">
    <property type="protein sequence ID" value="MET4758335.1"/>
    <property type="molecule type" value="Genomic_DNA"/>
</dbReference>
<keyword evidence="3" id="KW-1185">Reference proteome</keyword>
<comment type="caution">
    <text evidence="2">The sequence shown here is derived from an EMBL/GenBank/DDBJ whole genome shotgun (WGS) entry which is preliminary data.</text>
</comment>
<dbReference type="RefSeq" id="WP_354008428.1">
    <property type="nucleotide sequence ID" value="NZ_JBEWTA010000001.1"/>
</dbReference>
<dbReference type="InterPro" id="IPR037401">
    <property type="entry name" value="SnoaL-like"/>
</dbReference>
<gene>
    <name evidence="2" type="ORF">V5J35_003527</name>
</gene>
<reference evidence="2 3" key="1">
    <citation type="submission" date="2024-06" db="EMBL/GenBank/DDBJ databases">
        <title>Genomic Encyclopedia of Type Strains, Phase V (KMG-V): Genome sequencing to study the core and pangenomes of soil and plant-associated prokaryotes.</title>
        <authorList>
            <person name="Whitman W."/>
        </authorList>
    </citation>
    <scope>NUCLEOTIDE SEQUENCE [LARGE SCALE GENOMIC DNA]</scope>
    <source>
        <strain evidence="2 3">NE40</strain>
    </source>
</reference>
<accession>A0ABV2SKP9</accession>
<proteinExistence type="predicted"/>
<dbReference type="EC" id="5.3.3.1" evidence="2"/>
<evidence type="ECO:0000259" key="1">
    <source>
        <dbReference type="Pfam" id="PF12680"/>
    </source>
</evidence>
<evidence type="ECO:0000313" key="2">
    <source>
        <dbReference type="EMBL" id="MET4758335.1"/>
    </source>
</evidence>
<organism evidence="2 3">
    <name type="scientific">Endozoicomonas lisbonensis</name>
    <dbReference type="NCBI Taxonomy" id="3120522"/>
    <lineage>
        <taxon>Bacteria</taxon>
        <taxon>Pseudomonadati</taxon>
        <taxon>Pseudomonadota</taxon>
        <taxon>Gammaproteobacteria</taxon>
        <taxon>Oceanospirillales</taxon>
        <taxon>Endozoicomonadaceae</taxon>
        <taxon>Endozoicomonas</taxon>
    </lineage>
</organism>
<dbReference type="GO" id="GO:0004769">
    <property type="term" value="F:steroid Delta-isomerase activity"/>
    <property type="evidence" value="ECO:0007669"/>
    <property type="project" value="UniProtKB-EC"/>
</dbReference>